<comment type="similarity">
    <text evidence="2">Belongs to the BCCT transporter (TC 2.A.15) family.</text>
</comment>
<dbReference type="AlphaFoldDB" id="A0A0E9M3X0"/>
<dbReference type="PROSITE" id="PS01303">
    <property type="entry name" value="BCCT"/>
    <property type="match status" value="1"/>
</dbReference>
<keyword evidence="5 8" id="KW-0812">Transmembrane</keyword>
<feature type="transmembrane region" description="Helical" evidence="8">
    <location>
        <begin position="345"/>
        <end position="369"/>
    </location>
</feature>
<accession>A0A0E9M3X0</accession>
<feature type="transmembrane region" description="Helical" evidence="8">
    <location>
        <begin position="469"/>
        <end position="488"/>
    </location>
</feature>
<dbReference type="NCBIfam" id="TIGR00842">
    <property type="entry name" value="bcct"/>
    <property type="match status" value="1"/>
</dbReference>
<comment type="caution">
    <text evidence="9">The sequence shown here is derived from an EMBL/GenBank/DDBJ whole genome shotgun (WGS) entry which is preliminary data.</text>
</comment>
<feature type="transmembrane region" description="Helical" evidence="8">
    <location>
        <begin position="50"/>
        <end position="69"/>
    </location>
</feature>
<keyword evidence="10" id="KW-1185">Reference proteome</keyword>
<name>A0A0E9M3X0_9BACT</name>
<evidence type="ECO:0000256" key="8">
    <source>
        <dbReference type="SAM" id="Phobius"/>
    </source>
</evidence>
<evidence type="ECO:0000256" key="5">
    <source>
        <dbReference type="ARBA" id="ARBA00022692"/>
    </source>
</evidence>
<dbReference type="OrthoDB" id="9775735at2"/>
<evidence type="ECO:0000256" key="3">
    <source>
        <dbReference type="ARBA" id="ARBA00022448"/>
    </source>
</evidence>
<feature type="transmembrane region" description="Helical" evidence="8">
    <location>
        <begin position="260"/>
        <end position="284"/>
    </location>
</feature>
<dbReference type="GO" id="GO:0005886">
    <property type="term" value="C:plasma membrane"/>
    <property type="evidence" value="ECO:0007669"/>
    <property type="project" value="UniProtKB-SubCell"/>
</dbReference>
<dbReference type="RefSeq" id="WP_062128237.1">
    <property type="nucleotide sequence ID" value="NZ_BAZW01000066.1"/>
</dbReference>
<feature type="transmembrane region" description="Helical" evidence="8">
    <location>
        <begin position="12"/>
        <end position="30"/>
    </location>
</feature>
<keyword evidence="3" id="KW-0813">Transport</keyword>
<proteinExistence type="inferred from homology"/>
<feature type="transmembrane region" description="Helical" evidence="8">
    <location>
        <begin position="315"/>
        <end position="333"/>
    </location>
</feature>
<keyword evidence="7 8" id="KW-0472">Membrane</keyword>
<keyword evidence="4" id="KW-1003">Cell membrane</keyword>
<feature type="transmembrane region" description="Helical" evidence="8">
    <location>
        <begin position="444"/>
        <end position="463"/>
    </location>
</feature>
<evidence type="ECO:0000256" key="7">
    <source>
        <dbReference type="ARBA" id="ARBA00023136"/>
    </source>
</evidence>
<dbReference type="EMBL" id="BAZW01000066">
    <property type="protein sequence ID" value="GAO31865.1"/>
    <property type="molecule type" value="Genomic_DNA"/>
</dbReference>
<evidence type="ECO:0000256" key="2">
    <source>
        <dbReference type="ARBA" id="ARBA00005658"/>
    </source>
</evidence>
<dbReference type="STRING" id="1236989.JCM15548_14269"/>
<dbReference type="InterPro" id="IPR018093">
    <property type="entry name" value="BCCT_CS"/>
</dbReference>
<gene>
    <name evidence="9" type="ORF">JCM15548_14269</name>
</gene>
<feature type="transmembrane region" description="Helical" evidence="8">
    <location>
        <begin position="141"/>
        <end position="161"/>
    </location>
</feature>
<comment type="subcellular location">
    <subcellularLocation>
        <location evidence="1">Cell membrane</location>
        <topology evidence="1">Multi-pass membrane protein</topology>
    </subcellularLocation>
</comment>
<sequence>MSKKYFDIHGPVFWPATILIVLFISVTLIVGKPMADIFQSTQDAISVNFGWLFIVAVNLFFIFSLYIGFGRFGNIRLGGEDAEKEFSTPAWFAMLFSAGMGIGILFWGVAEPVYHYMNPPFGEGSTLESAEKAMNLTFLHWGFHAWGIYALVGLSLAFFAFNRNQPLTIRSVFLPVLGKRVHGPIGNIIDVFAVLATLFGLATSLGLGVKQVSGGLHHVFGTPNTVLMQVFLIIAITLVATISVVTGIKRGVRFLSEWNVRIAAFLLLMVLILGPSLFIFKSFIQNIGNYLNEMLVVSTWTEAYRDRGWQGGWTVFYWAWWVSWSPFVGMFIARVSKGRTIREFIFGVLLVPSVITFLWLTAFGGSAIFMDIKGVSEGLGERIIADESTALFVFFEQFPLSNLLSVVGILLVISFFVTSSDSGSLVIDSITAGGKLDAPVAQRIFWANTEGAVAAVLLLGGGLTALQTAAVTTGLPFLFILIVMMYSLHKGLSSEMARSKYLSQSQDKKSYEKKIAGMIAKRLIKKEEKK</sequence>
<reference evidence="9 10" key="1">
    <citation type="journal article" date="2015" name="Microbes Environ.">
        <title>Distribution and evolution of nitrogen fixation genes in the phylum bacteroidetes.</title>
        <authorList>
            <person name="Inoue J."/>
            <person name="Oshima K."/>
            <person name="Suda W."/>
            <person name="Sakamoto M."/>
            <person name="Iino T."/>
            <person name="Noda S."/>
            <person name="Hongoh Y."/>
            <person name="Hattori M."/>
            <person name="Ohkuma M."/>
        </authorList>
    </citation>
    <scope>NUCLEOTIDE SEQUENCE [LARGE SCALE GENOMIC DNA]</scope>
    <source>
        <strain evidence="9">JCM 15548</strain>
    </source>
</reference>
<feature type="transmembrane region" description="Helical" evidence="8">
    <location>
        <begin position="398"/>
        <end position="417"/>
    </location>
</feature>
<feature type="transmembrane region" description="Helical" evidence="8">
    <location>
        <begin position="90"/>
        <end position="110"/>
    </location>
</feature>
<evidence type="ECO:0000256" key="1">
    <source>
        <dbReference type="ARBA" id="ARBA00004651"/>
    </source>
</evidence>
<feature type="transmembrane region" description="Helical" evidence="8">
    <location>
        <begin position="227"/>
        <end position="248"/>
    </location>
</feature>
<evidence type="ECO:0000256" key="4">
    <source>
        <dbReference type="ARBA" id="ARBA00022475"/>
    </source>
</evidence>
<feature type="transmembrane region" description="Helical" evidence="8">
    <location>
        <begin position="188"/>
        <end position="207"/>
    </location>
</feature>
<dbReference type="PANTHER" id="PTHR30047">
    <property type="entry name" value="HIGH-AFFINITY CHOLINE TRANSPORT PROTEIN-RELATED"/>
    <property type="match status" value="1"/>
</dbReference>
<protein>
    <submittedName>
        <fullName evidence="9">High-affinity choline uptake protein BetT</fullName>
    </submittedName>
</protein>
<keyword evidence="6 8" id="KW-1133">Transmembrane helix</keyword>
<organism evidence="9 10">
    <name type="scientific">Geofilum rubicundum JCM 15548</name>
    <dbReference type="NCBI Taxonomy" id="1236989"/>
    <lineage>
        <taxon>Bacteria</taxon>
        <taxon>Pseudomonadati</taxon>
        <taxon>Bacteroidota</taxon>
        <taxon>Bacteroidia</taxon>
        <taxon>Marinilabiliales</taxon>
        <taxon>Marinilabiliaceae</taxon>
        <taxon>Geofilum</taxon>
    </lineage>
</organism>
<dbReference type="InterPro" id="IPR000060">
    <property type="entry name" value="BCCT_transptr"/>
</dbReference>
<dbReference type="Proteomes" id="UP000032900">
    <property type="component" value="Unassembled WGS sequence"/>
</dbReference>
<evidence type="ECO:0000313" key="9">
    <source>
        <dbReference type="EMBL" id="GAO31865.1"/>
    </source>
</evidence>
<evidence type="ECO:0000313" key="10">
    <source>
        <dbReference type="Proteomes" id="UP000032900"/>
    </source>
</evidence>
<evidence type="ECO:0000256" key="6">
    <source>
        <dbReference type="ARBA" id="ARBA00022989"/>
    </source>
</evidence>
<dbReference type="Pfam" id="PF02028">
    <property type="entry name" value="BCCT"/>
    <property type="match status" value="1"/>
</dbReference>
<dbReference type="GO" id="GO:0022857">
    <property type="term" value="F:transmembrane transporter activity"/>
    <property type="evidence" value="ECO:0007669"/>
    <property type="project" value="InterPro"/>
</dbReference>
<dbReference type="PANTHER" id="PTHR30047:SF7">
    <property type="entry name" value="HIGH-AFFINITY CHOLINE TRANSPORT PROTEIN"/>
    <property type="match status" value="1"/>
</dbReference>